<dbReference type="STRING" id="610380.E2BE05"/>
<organism evidence="2">
    <name type="scientific">Harpegnathos saltator</name>
    <name type="common">Jerdon's jumping ant</name>
    <dbReference type="NCBI Taxonomy" id="610380"/>
    <lineage>
        <taxon>Eukaryota</taxon>
        <taxon>Metazoa</taxon>
        <taxon>Ecdysozoa</taxon>
        <taxon>Arthropoda</taxon>
        <taxon>Hexapoda</taxon>
        <taxon>Insecta</taxon>
        <taxon>Pterygota</taxon>
        <taxon>Neoptera</taxon>
        <taxon>Endopterygota</taxon>
        <taxon>Hymenoptera</taxon>
        <taxon>Apocrita</taxon>
        <taxon>Aculeata</taxon>
        <taxon>Formicoidea</taxon>
        <taxon>Formicidae</taxon>
        <taxon>Ponerinae</taxon>
        <taxon>Ponerini</taxon>
        <taxon>Harpegnathos</taxon>
    </lineage>
</organism>
<keyword evidence="2" id="KW-1185">Reference proteome</keyword>
<evidence type="ECO:0000313" key="2">
    <source>
        <dbReference type="Proteomes" id="UP000008237"/>
    </source>
</evidence>
<dbReference type="EMBL" id="GL447731">
    <property type="protein sequence ID" value="EFN86069.1"/>
    <property type="molecule type" value="Genomic_DNA"/>
</dbReference>
<reference evidence="1 2" key="1">
    <citation type="journal article" date="2010" name="Science">
        <title>Genomic comparison of the ants Camponotus floridanus and Harpegnathos saltator.</title>
        <authorList>
            <person name="Bonasio R."/>
            <person name="Zhang G."/>
            <person name="Ye C."/>
            <person name="Mutti N.S."/>
            <person name="Fang X."/>
            <person name="Qin N."/>
            <person name="Donahue G."/>
            <person name="Yang P."/>
            <person name="Li Q."/>
            <person name="Li C."/>
            <person name="Zhang P."/>
            <person name="Huang Z."/>
            <person name="Berger S.L."/>
            <person name="Reinberg D."/>
            <person name="Wang J."/>
            <person name="Liebig J."/>
        </authorList>
    </citation>
    <scope>NUCLEOTIDE SEQUENCE [LARGE SCALE GENOMIC DNA]</scope>
    <source>
        <strain evidence="1 2">R22 G/1</strain>
    </source>
</reference>
<dbReference type="InParanoid" id="E2BE05"/>
<accession>E2BE05</accession>
<protein>
    <submittedName>
        <fullName evidence="1">Uncharacterized protein</fullName>
    </submittedName>
</protein>
<evidence type="ECO:0000313" key="1">
    <source>
        <dbReference type="EMBL" id="EFN86069.1"/>
    </source>
</evidence>
<proteinExistence type="predicted"/>
<sequence length="541" mass="63180">MEKSEQKRKNAILSRLNLSLLDKLLHPYVSSPNKLHVVLSQQELPVKRQQQLCDELPKPCWVKVGRVWSIIAQPVMWFSEKTLAKTVFGFFGPYTDDYKCKPHNKSYCSVITRVMKHMDTMLTKCGVFPPSLANQRKDQMEREMGVPFWSNVGQVAYLAMDPIMSIQNSQITYSNFGFFGPENIEEDNIILQRQHNLLFVYNTETMCVQTNLNLSIKVQKWDTTSILLQSPAMSIILNLRETQMNPEIECCTSFYNKFIVKVKGQDCGDKAVWWLYKLCNKPSLRLALTAHTSTLARETFWNSVRKAYEEQKNDKLIMLPFSDVPIYKLFAQKSLTELRHFTSLDTDLMICKPNIIIKTWHSYEEHEWEWIKIGNAIVRNIKPWQCFKSKICPENLPVEMRLQLLSIYCELYQPGAVNIGDKMSYENIPPLTLLSNESFEKMKTRLDFPMALEQFYPNIVITCPAEKPFNEINWKQIKIGDTIINNVQHIWDRSNFHLFIKSQEMPLNMKTEKMLLHCELLCSGTVKVGDNVYILKFNKYK</sequence>
<dbReference type="AlphaFoldDB" id="E2BE05"/>
<gene>
    <name evidence="1" type="ORF">EAI_03020</name>
</gene>
<dbReference type="Proteomes" id="UP000008237">
    <property type="component" value="Unassembled WGS sequence"/>
</dbReference>
<dbReference type="OrthoDB" id="17255at2759"/>
<name>E2BE05_HARSA</name>